<evidence type="ECO:0000256" key="1">
    <source>
        <dbReference type="ARBA" id="ARBA00010641"/>
    </source>
</evidence>
<dbReference type="SUPFAM" id="SSF88946">
    <property type="entry name" value="Sigma2 domain of RNA polymerase sigma factors"/>
    <property type="match status" value="1"/>
</dbReference>
<dbReference type="NCBIfam" id="TIGR02937">
    <property type="entry name" value="sigma70-ECF"/>
    <property type="match status" value="1"/>
</dbReference>
<dbReference type="GO" id="GO:0006352">
    <property type="term" value="P:DNA-templated transcription initiation"/>
    <property type="evidence" value="ECO:0007669"/>
    <property type="project" value="InterPro"/>
</dbReference>
<keyword evidence="4" id="KW-0804">Transcription</keyword>
<dbReference type="Gene3D" id="1.10.1740.10">
    <property type="match status" value="1"/>
</dbReference>
<dbReference type="Pfam" id="PF08281">
    <property type="entry name" value="Sigma70_r4_2"/>
    <property type="match status" value="1"/>
</dbReference>
<dbReference type="SUPFAM" id="SSF88659">
    <property type="entry name" value="Sigma3 and sigma4 domains of RNA polymerase sigma factors"/>
    <property type="match status" value="1"/>
</dbReference>
<keyword evidence="3" id="KW-0731">Sigma factor</keyword>
<protein>
    <recommendedName>
        <fullName evidence="10">RNA polymerase subunit sigma-70</fullName>
    </recommendedName>
</protein>
<evidence type="ECO:0000259" key="7">
    <source>
        <dbReference type="Pfam" id="PF08281"/>
    </source>
</evidence>
<evidence type="ECO:0000313" key="9">
    <source>
        <dbReference type="Proteomes" id="UP000243342"/>
    </source>
</evidence>
<evidence type="ECO:0008006" key="10">
    <source>
        <dbReference type="Google" id="ProtNLM"/>
    </source>
</evidence>
<feature type="region of interest" description="Disordered" evidence="5">
    <location>
        <begin position="172"/>
        <end position="207"/>
    </location>
</feature>
<keyword evidence="9" id="KW-1185">Reference proteome</keyword>
<feature type="domain" description="RNA polymerase sigma factor 70 region 4 type 2" evidence="7">
    <location>
        <begin position="113"/>
        <end position="164"/>
    </location>
</feature>
<dbReference type="InterPro" id="IPR039425">
    <property type="entry name" value="RNA_pol_sigma-70-like"/>
</dbReference>
<dbReference type="EMBL" id="MLCF01000019">
    <property type="protein sequence ID" value="OIV38545.1"/>
    <property type="molecule type" value="Genomic_DNA"/>
</dbReference>
<dbReference type="Proteomes" id="UP000243342">
    <property type="component" value="Unassembled WGS sequence"/>
</dbReference>
<comment type="caution">
    <text evidence="8">The sequence shown here is derived from an EMBL/GenBank/DDBJ whole genome shotgun (WGS) entry which is preliminary data.</text>
</comment>
<dbReference type="InterPro" id="IPR013249">
    <property type="entry name" value="RNA_pol_sigma70_r4_t2"/>
</dbReference>
<sequence length="207" mass="21884">MRLAQQGDGDAFDVVFRLVHPLLVGYVRPMVGAEAEDVIGEVWVEIARTLPRFSGNGSDFRAWAARIARNRAVDHLRRRIAAPPVSELDTEALALAGRADTAEQAIERASTGEVLGLLRELPPERAQAVMLRAVLGLDGPSAARMLGKRPGALRSAVHRGLRQLARRLADDEELGRADGEGGVGLGGGTGQARPSAIGRTGGETSGT</sequence>
<gene>
    <name evidence="8" type="ORF">BIV57_05275</name>
</gene>
<dbReference type="AlphaFoldDB" id="A0A1J7BYJ0"/>
<dbReference type="GO" id="GO:0016987">
    <property type="term" value="F:sigma factor activity"/>
    <property type="evidence" value="ECO:0007669"/>
    <property type="project" value="UniProtKB-KW"/>
</dbReference>
<feature type="domain" description="RNA polymerase sigma-70 region 2" evidence="6">
    <location>
        <begin position="16"/>
        <end position="79"/>
    </location>
</feature>
<dbReference type="InterPro" id="IPR007627">
    <property type="entry name" value="RNA_pol_sigma70_r2"/>
</dbReference>
<evidence type="ECO:0000259" key="6">
    <source>
        <dbReference type="Pfam" id="PF04542"/>
    </source>
</evidence>
<evidence type="ECO:0000256" key="5">
    <source>
        <dbReference type="SAM" id="MobiDB-lite"/>
    </source>
</evidence>
<dbReference type="InterPro" id="IPR013324">
    <property type="entry name" value="RNA_pol_sigma_r3/r4-like"/>
</dbReference>
<comment type="similarity">
    <text evidence="1">Belongs to the sigma-70 factor family. ECF subfamily.</text>
</comment>
<dbReference type="PANTHER" id="PTHR43133">
    <property type="entry name" value="RNA POLYMERASE ECF-TYPE SIGMA FACTO"/>
    <property type="match status" value="1"/>
</dbReference>
<dbReference type="Gene3D" id="1.10.10.10">
    <property type="entry name" value="Winged helix-like DNA-binding domain superfamily/Winged helix DNA-binding domain"/>
    <property type="match status" value="1"/>
</dbReference>
<feature type="compositionally biased region" description="Gly residues" evidence="5">
    <location>
        <begin position="180"/>
        <end position="190"/>
    </location>
</feature>
<reference evidence="8 9" key="1">
    <citation type="submission" date="2016-10" db="EMBL/GenBank/DDBJ databases">
        <title>Genome sequence of Streptomyces gilvigriseus MUSC 26.</title>
        <authorList>
            <person name="Lee L.-H."/>
            <person name="Ser H.-L."/>
        </authorList>
    </citation>
    <scope>NUCLEOTIDE SEQUENCE [LARGE SCALE GENOMIC DNA]</scope>
    <source>
        <strain evidence="8 9">MUSC 26</strain>
    </source>
</reference>
<keyword evidence="2" id="KW-0805">Transcription regulation</keyword>
<name>A0A1J7BYJ0_9ACTN</name>
<organism evidence="8 9">
    <name type="scientific">Mangrovactinospora gilvigrisea</name>
    <dbReference type="NCBI Taxonomy" id="1428644"/>
    <lineage>
        <taxon>Bacteria</taxon>
        <taxon>Bacillati</taxon>
        <taxon>Actinomycetota</taxon>
        <taxon>Actinomycetes</taxon>
        <taxon>Kitasatosporales</taxon>
        <taxon>Streptomycetaceae</taxon>
        <taxon>Mangrovactinospora</taxon>
    </lineage>
</organism>
<evidence type="ECO:0000256" key="3">
    <source>
        <dbReference type="ARBA" id="ARBA00023082"/>
    </source>
</evidence>
<accession>A0A1J7BYJ0</accession>
<dbReference type="InterPro" id="IPR014284">
    <property type="entry name" value="RNA_pol_sigma-70_dom"/>
</dbReference>
<dbReference type="PANTHER" id="PTHR43133:SF66">
    <property type="entry name" value="ECF RNA POLYMERASE SIGMA FACTOR SIGK"/>
    <property type="match status" value="1"/>
</dbReference>
<evidence type="ECO:0000313" key="8">
    <source>
        <dbReference type="EMBL" id="OIV38545.1"/>
    </source>
</evidence>
<dbReference type="Pfam" id="PF04542">
    <property type="entry name" value="Sigma70_r2"/>
    <property type="match status" value="1"/>
</dbReference>
<dbReference type="InterPro" id="IPR013325">
    <property type="entry name" value="RNA_pol_sigma_r2"/>
</dbReference>
<proteinExistence type="inferred from homology"/>
<evidence type="ECO:0000256" key="4">
    <source>
        <dbReference type="ARBA" id="ARBA00023163"/>
    </source>
</evidence>
<dbReference type="InterPro" id="IPR036388">
    <property type="entry name" value="WH-like_DNA-bd_sf"/>
</dbReference>
<evidence type="ECO:0000256" key="2">
    <source>
        <dbReference type="ARBA" id="ARBA00023015"/>
    </source>
</evidence>
<dbReference type="STRING" id="1428644.BIV57_05275"/>
<dbReference type="GO" id="GO:0003677">
    <property type="term" value="F:DNA binding"/>
    <property type="evidence" value="ECO:0007669"/>
    <property type="project" value="InterPro"/>
</dbReference>